<protein>
    <recommendedName>
        <fullName evidence="3">Prophage protein</fullName>
    </recommendedName>
</protein>
<keyword evidence="1" id="KW-0614">Plasmid</keyword>
<geneLocation type="plasmid" evidence="1 2">
    <name>pLM1</name>
</geneLocation>
<dbReference type="EMBL" id="CP011014">
    <property type="protein sequence ID" value="AJT51539.1"/>
    <property type="molecule type" value="Genomic_DNA"/>
</dbReference>
<keyword evidence="2" id="KW-1185">Reference proteome</keyword>
<evidence type="ECO:0000313" key="2">
    <source>
        <dbReference type="Proteomes" id="UP000003645"/>
    </source>
</evidence>
<accession>A0A0D4CN82</accession>
<reference evidence="1 2" key="1">
    <citation type="journal article" date="2012" name="J. Bacteriol.">
        <title>Genome sequence of Lactobacillus mucosae LM1, isolated from piglet feces.</title>
        <authorList>
            <person name="Lee J.H."/>
            <person name="Valeriano V.D."/>
            <person name="Shin Y.R."/>
            <person name="Chae J.P."/>
            <person name="Kim G.B."/>
            <person name="Ham J.S."/>
            <person name="Chun J."/>
            <person name="Kang D.K."/>
        </authorList>
    </citation>
    <scope>NUCLEOTIDE SEQUENCE [LARGE SCALE GENOMIC DNA]</scope>
    <source>
        <strain evidence="1 2">LM1</strain>
        <plasmid evidence="1">pLM1</plasmid>
    </source>
</reference>
<name>A0A0D4CN82_LIMMU</name>
<sequence length="95" mass="10206">MLKKTKSTSLTGESQINGTTVVRMTASLSTEGGSDYVNQSVTNVALYNANKREVRKDIAAFQDYVFEQQDAIDAEVEADAKADTADGTHTDDAGK</sequence>
<dbReference type="RefSeq" id="WP_006501052.1">
    <property type="nucleotide sequence ID" value="NZ_CP011014.1"/>
</dbReference>
<proteinExistence type="predicted"/>
<dbReference type="AlphaFoldDB" id="A0A0D4CN82"/>
<dbReference type="HOGENOM" id="CLU_186806_0_0_9"/>
<dbReference type="KEGG" id="lmu:LBLM1_10915"/>
<gene>
    <name evidence="1" type="ORF">LBLM1_10915</name>
</gene>
<dbReference type="OrthoDB" id="2327795at2"/>
<dbReference type="Proteomes" id="UP000003645">
    <property type="component" value="Plasmid pLM1"/>
</dbReference>
<evidence type="ECO:0008006" key="3">
    <source>
        <dbReference type="Google" id="ProtNLM"/>
    </source>
</evidence>
<organism evidence="1 2">
    <name type="scientific">Limosilactobacillus mucosae LM1</name>
    <dbReference type="NCBI Taxonomy" id="1130798"/>
    <lineage>
        <taxon>Bacteria</taxon>
        <taxon>Bacillati</taxon>
        <taxon>Bacillota</taxon>
        <taxon>Bacilli</taxon>
        <taxon>Lactobacillales</taxon>
        <taxon>Lactobacillaceae</taxon>
        <taxon>Limosilactobacillus</taxon>
    </lineage>
</organism>
<evidence type="ECO:0000313" key="1">
    <source>
        <dbReference type="EMBL" id="AJT51539.1"/>
    </source>
</evidence>